<reference evidence="2 3" key="1">
    <citation type="submission" date="2022-01" db="EMBL/GenBank/DDBJ databases">
        <title>Paraglaciecola sp. G1-23.</title>
        <authorList>
            <person name="Jin M.S."/>
            <person name="Han D.M."/>
            <person name="Kim H.M."/>
            <person name="Jeon C.O."/>
        </authorList>
    </citation>
    <scope>NUCLEOTIDE SEQUENCE [LARGE SCALE GENOMIC DNA]</scope>
    <source>
        <strain evidence="2 3">G1-23</strain>
    </source>
</reference>
<evidence type="ECO:0000259" key="1">
    <source>
        <dbReference type="PROSITE" id="PS51186"/>
    </source>
</evidence>
<name>A0ABS9D231_9ALTE</name>
<protein>
    <submittedName>
        <fullName evidence="2">GNAT family N-acetyltransferase</fullName>
        <ecNumber evidence="2">2.3.1.-</ecNumber>
    </submittedName>
</protein>
<keyword evidence="2" id="KW-0012">Acyltransferase</keyword>
<keyword evidence="2" id="KW-0808">Transferase</keyword>
<organism evidence="2 3">
    <name type="scientific">Paraglaciecola algarum</name>
    <dbReference type="NCBI Taxonomy" id="3050085"/>
    <lineage>
        <taxon>Bacteria</taxon>
        <taxon>Pseudomonadati</taxon>
        <taxon>Pseudomonadota</taxon>
        <taxon>Gammaproteobacteria</taxon>
        <taxon>Alteromonadales</taxon>
        <taxon>Alteromonadaceae</taxon>
        <taxon>Paraglaciecola</taxon>
    </lineage>
</organism>
<dbReference type="Gene3D" id="3.40.630.30">
    <property type="match status" value="1"/>
</dbReference>
<gene>
    <name evidence="2" type="ORF">L0668_01070</name>
</gene>
<evidence type="ECO:0000313" key="3">
    <source>
        <dbReference type="Proteomes" id="UP001521137"/>
    </source>
</evidence>
<comment type="caution">
    <text evidence="2">The sequence shown here is derived from an EMBL/GenBank/DDBJ whole genome shotgun (WGS) entry which is preliminary data.</text>
</comment>
<proteinExistence type="predicted"/>
<dbReference type="InterPro" id="IPR016181">
    <property type="entry name" value="Acyl_CoA_acyltransferase"/>
</dbReference>
<dbReference type="GO" id="GO:0016746">
    <property type="term" value="F:acyltransferase activity"/>
    <property type="evidence" value="ECO:0007669"/>
    <property type="project" value="UniProtKB-KW"/>
</dbReference>
<keyword evidence="3" id="KW-1185">Reference proteome</keyword>
<dbReference type="SUPFAM" id="SSF55729">
    <property type="entry name" value="Acyl-CoA N-acyltransferases (Nat)"/>
    <property type="match status" value="1"/>
</dbReference>
<dbReference type="RefSeq" id="WP_235310210.1">
    <property type="nucleotide sequence ID" value="NZ_JAKGAS010000001.1"/>
</dbReference>
<dbReference type="PROSITE" id="PS51186">
    <property type="entry name" value="GNAT"/>
    <property type="match status" value="1"/>
</dbReference>
<feature type="domain" description="N-acetyltransferase" evidence="1">
    <location>
        <begin position="4"/>
        <end position="148"/>
    </location>
</feature>
<dbReference type="Proteomes" id="UP001521137">
    <property type="component" value="Unassembled WGS sequence"/>
</dbReference>
<dbReference type="Pfam" id="PF13673">
    <property type="entry name" value="Acetyltransf_10"/>
    <property type="match status" value="1"/>
</dbReference>
<sequence>MISKTFVQLTQDEIYAIAKLRQDVFIVEQNSIYQDLDGLDQSAIHYLLKQPQDQELLLGYGRVRAIESTKQIKIERIVLLKQARGKGFGKMMLQQMLADINQSYAEFNIVLSSQTYACEFYRQLGFVEYGEPYDDGGIEHISMLYTKS</sequence>
<evidence type="ECO:0000313" key="2">
    <source>
        <dbReference type="EMBL" id="MCF2946684.1"/>
    </source>
</evidence>
<accession>A0ABS9D231</accession>
<dbReference type="InterPro" id="IPR000182">
    <property type="entry name" value="GNAT_dom"/>
</dbReference>
<dbReference type="EC" id="2.3.1.-" evidence="2"/>
<dbReference type="EMBL" id="JAKGAS010000001">
    <property type="protein sequence ID" value="MCF2946684.1"/>
    <property type="molecule type" value="Genomic_DNA"/>
</dbReference>